<dbReference type="GO" id="GO:0005829">
    <property type="term" value="C:cytosol"/>
    <property type="evidence" value="ECO:0007669"/>
    <property type="project" value="TreeGrafter"/>
</dbReference>
<sequence length="494" mass="54291">MLSIKSLLLALVPFVLSVHVNAGGNREEAFIGYSERSLECQDRLDHCRDRARHDGCLTDPYNMRTFCPISCVVSKCMSTGTLKVRHSGFATEEDTHNFAQRFAERINTKRGQDKNTILSHFRKRNFYDVPLTLSSLGIGTYLGDTDARTDDAVAAAVIHSVMNGWNVIDTASNYRWGRAETSIGAALASLLAGTVTGDFLQESEYSQDITRSMLFISTKAGFTDESLVRKLVQARKLGPSDVSGGHTLDPEYIIASVEASLERLNLKTVDLLYLHNPAEMQLKRLGWPAFRDKLKKAFIALESLREAGSIRSYGLATWDCFRVPPTDPGHVSLEEVVALAKEISKNKISGFSAVQLPVSATMPEAWLQPWQKVRGETVSLMRAAELLGVAVFTSGPLGEGELLKQMTSRLDPVVQLRAETTTAQKLLQLARSTPGGAMTSALVGHKTREFVESNTQLTLHEPLTEADFRQAMQQVKAILDRATPDTADSGNASQ</sequence>
<dbReference type="OrthoDB" id="48988at2759"/>
<feature type="domain" description="ShKT" evidence="2">
    <location>
        <begin position="40"/>
        <end position="76"/>
    </location>
</feature>
<proteinExistence type="predicted"/>
<feature type="chain" id="PRO_5035415671" description="ShKT domain-containing protein" evidence="1">
    <location>
        <begin position="18"/>
        <end position="494"/>
    </location>
</feature>
<reference evidence="3" key="1">
    <citation type="journal article" date="2021" name="Proc. Natl. Acad. Sci. U.S.A.">
        <title>Three genomes in the algal genus Volvox reveal the fate of a haploid sex-determining region after a transition to homothallism.</title>
        <authorList>
            <person name="Yamamoto K."/>
            <person name="Hamaji T."/>
            <person name="Kawai-Toyooka H."/>
            <person name="Matsuzaki R."/>
            <person name="Takahashi F."/>
            <person name="Nishimura Y."/>
            <person name="Kawachi M."/>
            <person name="Noguchi H."/>
            <person name="Minakuchi Y."/>
            <person name="Umen J.G."/>
            <person name="Toyoda A."/>
            <person name="Nozaki H."/>
        </authorList>
    </citation>
    <scope>NUCLEOTIDE SEQUENCE</scope>
    <source>
        <strain evidence="4">NIES-3785</strain>
        <strain evidence="3">NIES-3786</strain>
    </source>
</reference>
<dbReference type="CDD" id="cd19099">
    <property type="entry name" value="AKR_unchar"/>
    <property type="match status" value="1"/>
</dbReference>
<evidence type="ECO:0000259" key="2">
    <source>
        <dbReference type="PROSITE" id="PS51670"/>
    </source>
</evidence>
<dbReference type="Proteomes" id="UP000722791">
    <property type="component" value="Unassembled WGS sequence"/>
</dbReference>
<dbReference type="EMBL" id="BNCQ01000045">
    <property type="protein sequence ID" value="GIM12880.1"/>
    <property type="molecule type" value="Genomic_DNA"/>
</dbReference>
<dbReference type="InterPro" id="IPR003582">
    <property type="entry name" value="ShKT_dom"/>
</dbReference>
<evidence type="ECO:0000313" key="3">
    <source>
        <dbReference type="EMBL" id="GIL80447.1"/>
    </source>
</evidence>
<dbReference type="AlphaFoldDB" id="A0A8J4CEX0"/>
<evidence type="ECO:0000313" key="5">
    <source>
        <dbReference type="Proteomes" id="UP000747110"/>
    </source>
</evidence>
<dbReference type="InterPro" id="IPR023210">
    <property type="entry name" value="NADP_OxRdtase_dom"/>
</dbReference>
<dbReference type="PANTHER" id="PTHR42686">
    <property type="entry name" value="GH17980P-RELATED"/>
    <property type="match status" value="1"/>
</dbReference>
<dbReference type="GO" id="GO:0016491">
    <property type="term" value="F:oxidoreductase activity"/>
    <property type="evidence" value="ECO:0007669"/>
    <property type="project" value="InterPro"/>
</dbReference>
<comment type="caution">
    <text evidence="3">The sequence shown here is derived from an EMBL/GenBank/DDBJ whole genome shotgun (WGS) entry which is preliminary data.</text>
</comment>
<dbReference type="EMBL" id="BNCP01000019">
    <property type="protein sequence ID" value="GIL80447.1"/>
    <property type="molecule type" value="Genomic_DNA"/>
</dbReference>
<feature type="signal peptide" evidence="1">
    <location>
        <begin position="1"/>
        <end position="17"/>
    </location>
</feature>
<dbReference type="InterPro" id="IPR020471">
    <property type="entry name" value="AKR"/>
</dbReference>
<organism evidence="3 5">
    <name type="scientific">Volvox reticuliferus</name>
    <dbReference type="NCBI Taxonomy" id="1737510"/>
    <lineage>
        <taxon>Eukaryota</taxon>
        <taxon>Viridiplantae</taxon>
        <taxon>Chlorophyta</taxon>
        <taxon>core chlorophytes</taxon>
        <taxon>Chlorophyceae</taxon>
        <taxon>CS clade</taxon>
        <taxon>Chlamydomonadales</taxon>
        <taxon>Volvocaceae</taxon>
        <taxon>Volvox</taxon>
    </lineage>
</organism>
<dbReference type="InterPro" id="IPR036812">
    <property type="entry name" value="NAD(P)_OxRdtase_dom_sf"/>
</dbReference>
<evidence type="ECO:0000256" key="1">
    <source>
        <dbReference type="SAM" id="SignalP"/>
    </source>
</evidence>
<dbReference type="Gene3D" id="3.20.20.100">
    <property type="entry name" value="NADP-dependent oxidoreductase domain"/>
    <property type="match status" value="1"/>
</dbReference>
<accession>A0A8J4CEX0</accession>
<dbReference type="Pfam" id="PF00248">
    <property type="entry name" value="Aldo_ket_red"/>
    <property type="match status" value="1"/>
</dbReference>
<protein>
    <recommendedName>
        <fullName evidence="2">ShKT domain-containing protein</fullName>
    </recommendedName>
</protein>
<dbReference type="SUPFAM" id="SSF51430">
    <property type="entry name" value="NAD(P)-linked oxidoreductase"/>
    <property type="match status" value="1"/>
</dbReference>
<dbReference type="PROSITE" id="PS51670">
    <property type="entry name" value="SHKT"/>
    <property type="match status" value="1"/>
</dbReference>
<dbReference type="PANTHER" id="PTHR42686:SF1">
    <property type="entry name" value="GH17980P-RELATED"/>
    <property type="match status" value="1"/>
</dbReference>
<gene>
    <name evidence="3" type="ORF">Vretifemale_9662</name>
    <name evidence="4" type="ORF">Vretimale_16092</name>
</gene>
<name>A0A8J4CEX0_9CHLO</name>
<keyword evidence="5" id="KW-1185">Reference proteome</keyword>
<keyword evidence="1" id="KW-0732">Signal</keyword>
<evidence type="ECO:0000313" key="4">
    <source>
        <dbReference type="EMBL" id="GIM12880.1"/>
    </source>
</evidence>
<dbReference type="Proteomes" id="UP000747110">
    <property type="component" value="Unassembled WGS sequence"/>
</dbReference>